<comment type="caution">
    <text evidence="2">The sequence shown here is derived from an EMBL/GenBank/DDBJ whole genome shotgun (WGS) entry which is preliminary data.</text>
</comment>
<evidence type="ECO:0000313" key="2">
    <source>
        <dbReference type="EMBL" id="GMS79818.1"/>
    </source>
</evidence>
<feature type="non-terminal residue" evidence="2">
    <location>
        <position position="100"/>
    </location>
</feature>
<feature type="non-terminal residue" evidence="2">
    <location>
        <position position="1"/>
    </location>
</feature>
<evidence type="ECO:0000256" key="1">
    <source>
        <dbReference type="SAM" id="SignalP"/>
    </source>
</evidence>
<gene>
    <name evidence="2" type="ORF">PENTCL1PPCAC_1993</name>
</gene>
<feature type="signal peptide" evidence="1">
    <location>
        <begin position="1"/>
        <end position="28"/>
    </location>
</feature>
<sequence length="100" mass="10519">YSLLFRKMSSSARFCLFLLLSTLAMGAAAPSREKRQAPVPAPAQGLTTSLTNPITDLISSLFALYINFLNMVPIIGPIMGGVVSGFNPGSLIKMGAGTID</sequence>
<keyword evidence="3" id="KW-1185">Reference proteome</keyword>
<dbReference type="Proteomes" id="UP001432027">
    <property type="component" value="Unassembled WGS sequence"/>
</dbReference>
<name>A0AAV5SA61_9BILA</name>
<organism evidence="2 3">
    <name type="scientific">Pristionchus entomophagus</name>
    <dbReference type="NCBI Taxonomy" id="358040"/>
    <lineage>
        <taxon>Eukaryota</taxon>
        <taxon>Metazoa</taxon>
        <taxon>Ecdysozoa</taxon>
        <taxon>Nematoda</taxon>
        <taxon>Chromadorea</taxon>
        <taxon>Rhabditida</taxon>
        <taxon>Rhabditina</taxon>
        <taxon>Diplogasteromorpha</taxon>
        <taxon>Diplogasteroidea</taxon>
        <taxon>Neodiplogasteridae</taxon>
        <taxon>Pristionchus</taxon>
    </lineage>
</organism>
<evidence type="ECO:0000313" key="3">
    <source>
        <dbReference type="Proteomes" id="UP001432027"/>
    </source>
</evidence>
<feature type="chain" id="PRO_5043338486" evidence="1">
    <location>
        <begin position="29"/>
        <end position="100"/>
    </location>
</feature>
<dbReference type="EMBL" id="BTSX01000001">
    <property type="protein sequence ID" value="GMS79818.1"/>
    <property type="molecule type" value="Genomic_DNA"/>
</dbReference>
<dbReference type="AlphaFoldDB" id="A0AAV5SA61"/>
<protein>
    <submittedName>
        <fullName evidence="2">Uncharacterized protein</fullName>
    </submittedName>
</protein>
<accession>A0AAV5SA61</accession>
<reference evidence="2" key="1">
    <citation type="submission" date="2023-10" db="EMBL/GenBank/DDBJ databases">
        <title>Genome assembly of Pristionchus species.</title>
        <authorList>
            <person name="Yoshida K."/>
            <person name="Sommer R.J."/>
        </authorList>
    </citation>
    <scope>NUCLEOTIDE SEQUENCE</scope>
    <source>
        <strain evidence="2">RS0144</strain>
    </source>
</reference>
<proteinExistence type="predicted"/>
<keyword evidence="1" id="KW-0732">Signal</keyword>